<comment type="subunit">
    <text evidence="4">Part of a tri-snRNP complex.</text>
</comment>
<feature type="compositionally biased region" description="Basic and acidic residues" evidence="8">
    <location>
        <begin position="115"/>
        <end position="132"/>
    </location>
</feature>
<dbReference type="PANTHER" id="PTHR31077">
    <property type="entry name" value="U4/U6.U5 SMALL NUCLEAR RIBONUCLEOPROTEIN 27 KDA PROTEIN"/>
    <property type="match status" value="1"/>
</dbReference>
<accession>A0A9W7CF29</accession>
<dbReference type="Pfam" id="PF08648">
    <property type="entry name" value="SNRNP27"/>
    <property type="match status" value="1"/>
</dbReference>
<dbReference type="GO" id="GO:0008380">
    <property type="term" value="P:RNA splicing"/>
    <property type="evidence" value="ECO:0007669"/>
    <property type="project" value="UniProtKB-KW"/>
</dbReference>
<dbReference type="GO" id="GO:0071011">
    <property type="term" value="C:precatalytic spliceosome"/>
    <property type="evidence" value="ECO:0007669"/>
    <property type="project" value="TreeGrafter"/>
</dbReference>
<gene>
    <name evidence="10" type="ORF">TrLO_g10161</name>
</gene>
<dbReference type="EMBL" id="BRXW01000130">
    <property type="protein sequence ID" value="GMI08792.1"/>
    <property type="molecule type" value="Genomic_DNA"/>
</dbReference>
<evidence type="ECO:0000259" key="9">
    <source>
        <dbReference type="Pfam" id="PF08648"/>
    </source>
</evidence>
<feature type="compositionally biased region" description="Basic residues" evidence="8">
    <location>
        <begin position="1"/>
        <end position="11"/>
    </location>
</feature>
<feature type="domain" description="U4/U6.U5 small nuclear ribonucleoprotein 27kDa protein" evidence="9">
    <location>
        <begin position="138"/>
        <end position="196"/>
    </location>
</feature>
<keyword evidence="11" id="KW-1185">Reference proteome</keyword>
<feature type="region of interest" description="Disordered" evidence="8">
    <location>
        <begin position="164"/>
        <end position="197"/>
    </location>
</feature>
<comment type="similarity">
    <text evidence="3">Belongs to the SNUT3 family.</text>
</comment>
<feature type="compositionally biased region" description="Basic and acidic residues" evidence="8">
    <location>
        <begin position="89"/>
        <end position="104"/>
    </location>
</feature>
<name>A0A9W7CF29_9STRA</name>
<dbReference type="InterPro" id="IPR013957">
    <property type="entry name" value="SNRNP27"/>
</dbReference>
<evidence type="ECO:0000256" key="5">
    <source>
        <dbReference type="ARBA" id="ARBA00022664"/>
    </source>
</evidence>
<evidence type="ECO:0000256" key="8">
    <source>
        <dbReference type="SAM" id="MobiDB-lite"/>
    </source>
</evidence>
<dbReference type="GO" id="GO:0006397">
    <property type="term" value="P:mRNA processing"/>
    <property type="evidence" value="ECO:0007669"/>
    <property type="project" value="UniProtKB-KW"/>
</dbReference>
<keyword evidence="6" id="KW-0508">mRNA splicing</keyword>
<sequence length="197" mass="21719">MSGRGRGRGRGRGSNSGVAPTDVGSGVVSTAHGAGQPTPDPPSSSIGRSAKRRRTDDVSNYADADADVDQQQQHNMGGVSFNPPNPNMKIDEKAESQKKSKMEALRASVMEEDIEKARPMETEEEKKAKTMNDEDLTDEEKMARLMGFSGFGTTKETKVQDNYEGAAKGTVQRKKERKYRQYMNRKGGFNRPLDQMK</sequence>
<evidence type="ECO:0000256" key="1">
    <source>
        <dbReference type="ARBA" id="ARBA00003632"/>
    </source>
</evidence>
<dbReference type="Proteomes" id="UP001165122">
    <property type="component" value="Unassembled WGS sequence"/>
</dbReference>
<dbReference type="PANTHER" id="PTHR31077:SF1">
    <property type="entry name" value="U4_U6.U5 SMALL NUCLEAR RIBONUCLEOPROTEIN 27 KDA PROTEIN"/>
    <property type="match status" value="1"/>
</dbReference>
<feature type="compositionally biased region" description="Basic residues" evidence="8">
    <location>
        <begin position="171"/>
        <end position="180"/>
    </location>
</feature>
<proteinExistence type="inferred from homology"/>
<dbReference type="OrthoDB" id="21368at2759"/>
<comment type="function">
    <text evidence="1">May play a role in mRNA splicing.</text>
</comment>
<protein>
    <recommendedName>
        <fullName evidence="9">U4/U6.U5 small nuclear ribonucleoprotein 27kDa protein domain-containing protein</fullName>
    </recommendedName>
</protein>
<organism evidence="10 11">
    <name type="scientific">Triparma laevis f. longispina</name>
    <dbReference type="NCBI Taxonomy" id="1714387"/>
    <lineage>
        <taxon>Eukaryota</taxon>
        <taxon>Sar</taxon>
        <taxon>Stramenopiles</taxon>
        <taxon>Ochrophyta</taxon>
        <taxon>Bolidophyceae</taxon>
        <taxon>Parmales</taxon>
        <taxon>Triparmaceae</taxon>
        <taxon>Triparma</taxon>
    </lineage>
</organism>
<comment type="subcellular location">
    <subcellularLocation>
        <location evidence="2">Nucleus</location>
    </subcellularLocation>
</comment>
<keyword evidence="7" id="KW-0539">Nucleus</keyword>
<dbReference type="AlphaFoldDB" id="A0A9W7CF29"/>
<reference evidence="11" key="1">
    <citation type="journal article" date="2023" name="Commun. Biol.">
        <title>Genome analysis of Parmales, the sister group of diatoms, reveals the evolutionary specialization of diatoms from phago-mixotrophs to photoautotrophs.</title>
        <authorList>
            <person name="Ban H."/>
            <person name="Sato S."/>
            <person name="Yoshikawa S."/>
            <person name="Yamada K."/>
            <person name="Nakamura Y."/>
            <person name="Ichinomiya M."/>
            <person name="Sato N."/>
            <person name="Blanc-Mathieu R."/>
            <person name="Endo H."/>
            <person name="Kuwata A."/>
            <person name="Ogata H."/>
        </authorList>
    </citation>
    <scope>NUCLEOTIDE SEQUENCE [LARGE SCALE GENOMIC DNA]</scope>
    <source>
        <strain evidence="11">NIES 3700</strain>
    </source>
</reference>
<evidence type="ECO:0000256" key="4">
    <source>
        <dbReference type="ARBA" id="ARBA00011825"/>
    </source>
</evidence>
<evidence type="ECO:0000256" key="2">
    <source>
        <dbReference type="ARBA" id="ARBA00004123"/>
    </source>
</evidence>
<keyword evidence="5" id="KW-0507">mRNA processing</keyword>
<comment type="caution">
    <text evidence="10">The sequence shown here is derived from an EMBL/GenBank/DDBJ whole genome shotgun (WGS) entry which is preliminary data.</text>
</comment>
<evidence type="ECO:0000313" key="11">
    <source>
        <dbReference type="Proteomes" id="UP001165122"/>
    </source>
</evidence>
<evidence type="ECO:0000313" key="10">
    <source>
        <dbReference type="EMBL" id="GMI08792.1"/>
    </source>
</evidence>
<feature type="region of interest" description="Disordered" evidence="8">
    <location>
        <begin position="1"/>
        <end position="138"/>
    </location>
</feature>
<evidence type="ECO:0000256" key="7">
    <source>
        <dbReference type="ARBA" id="ARBA00023242"/>
    </source>
</evidence>
<evidence type="ECO:0000256" key="6">
    <source>
        <dbReference type="ARBA" id="ARBA00023187"/>
    </source>
</evidence>
<evidence type="ECO:0000256" key="3">
    <source>
        <dbReference type="ARBA" id="ARBA00008218"/>
    </source>
</evidence>